<proteinExistence type="predicted"/>
<dbReference type="PROSITE" id="PS51372">
    <property type="entry name" value="PRD_2"/>
    <property type="match status" value="2"/>
</dbReference>
<evidence type="ECO:0000313" key="3">
    <source>
        <dbReference type="EMBL" id="OEG17641.1"/>
    </source>
</evidence>
<dbReference type="InterPro" id="IPR050661">
    <property type="entry name" value="BglG_antiterminators"/>
</dbReference>
<dbReference type="PANTHER" id="PTHR30185:SF15">
    <property type="entry name" value="CRYPTIC BETA-GLUCOSIDE BGL OPERON ANTITERMINATOR"/>
    <property type="match status" value="1"/>
</dbReference>
<organism evidence="3 4">
    <name type="scientific">Enterococcus termitis</name>
    <dbReference type="NCBI Taxonomy" id="332950"/>
    <lineage>
        <taxon>Bacteria</taxon>
        <taxon>Bacillati</taxon>
        <taxon>Bacillota</taxon>
        <taxon>Bacilli</taxon>
        <taxon>Lactobacillales</taxon>
        <taxon>Enterococcaceae</taxon>
        <taxon>Enterococcus</taxon>
    </lineage>
</organism>
<name>A0A1E5GY35_9ENTE</name>
<reference evidence="4" key="1">
    <citation type="submission" date="2016-09" db="EMBL/GenBank/DDBJ databases">
        <authorList>
            <person name="Gulvik C.A."/>
        </authorList>
    </citation>
    <scope>NUCLEOTIDE SEQUENCE [LARGE SCALE GENOMIC DNA]</scope>
    <source>
        <strain evidence="4">LMG 8895</strain>
    </source>
</reference>
<dbReference type="PATRIC" id="fig|332950.4.peg.2655"/>
<dbReference type="InterPro" id="IPR011608">
    <property type="entry name" value="PRD"/>
</dbReference>
<dbReference type="OrthoDB" id="9813552at2"/>
<dbReference type="Pfam" id="PF00874">
    <property type="entry name" value="PRD"/>
    <property type="match status" value="2"/>
</dbReference>
<dbReference type="SMART" id="SM01061">
    <property type="entry name" value="CAT_RBD"/>
    <property type="match status" value="1"/>
</dbReference>
<dbReference type="RefSeq" id="WP_069662977.1">
    <property type="nucleotide sequence ID" value="NZ_JBHUJJ010000001.1"/>
</dbReference>
<dbReference type="SUPFAM" id="SSF63520">
    <property type="entry name" value="PTS-regulatory domain, PRD"/>
    <property type="match status" value="2"/>
</dbReference>
<dbReference type="PANTHER" id="PTHR30185">
    <property type="entry name" value="CRYPTIC BETA-GLUCOSIDE BGL OPERON ANTITERMINATOR"/>
    <property type="match status" value="1"/>
</dbReference>
<dbReference type="Pfam" id="PF03123">
    <property type="entry name" value="CAT_RBD"/>
    <property type="match status" value="1"/>
</dbReference>
<keyword evidence="4" id="KW-1185">Reference proteome</keyword>
<evidence type="ECO:0000259" key="2">
    <source>
        <dbReference type="PROSITE" id="PS51372"/>
    </source>
</evidence>
<dbReference type="NCBIfam" id="NF046042">
    <property type="entry name" value="LicT"/>
    <property type="match status" value="1"/>
</dbReference>
<comment type="caution">
    <text evidence="3">The sequence shown here is derived from an EMBL/GenBank/DDBJ whole genome shotgun (WGS) entry which is preliminary data.</text>
</comment>
<dbReference type="AlphaFoldDB" id="A0A1E5GY35"/>
<sequence>MEILKILNNNVVIVTNDNKEEVILMGNGLGFQMKAGAQVNEEKVEKVFKLENRVESEQIERMFSEIPEEIINISYEIVSYATRTLNKELNEIAFIAIADHLHSAIQREKKNIQVKNFLLWDIKRFFPNELKIARKAIQIVNQKLAVNLTDDEAGFLALHITNAGIDNSHEDAVSLTQLIEEILTVIKYTLKINFVENDIYFQRFITHLKFFSERVLKNNTSEKEENQVENELFLLVTTQYPEAYEVTKKVAELLKTRRNYTISKDEQVYITIHLARIIEKTRN</sequence>
<evidence type="ECO:0000256" key="1">
    <source>
        <dbReference type="ARBA" id="ARBA00022737"/>
    </source>
</evidence>
<accession>A0A1E5GY35</accession>
<dbReference type="Gene3D" id="1.10.1790.10">
    <property type="entry name" value="PRD domain"/>
    <property type="match status" value="2"/>
</dbReference>
<dbReference type="GO" id="GO:0006355">
    <property type="term" value="P:regulation of DNA-templated transcription"/>
    <property type="evidence" value="ECO:0007669"/>
    <property type="project" value="InterPro"/>
</dbReference>
<keyword evidence="1" id="KW-0677">Repeat</keyword>
<dbReference type="InterPro" id="IPR036650">
    <property type="entry name" value="CAT_RNA-bd_dom_sf"/>
</dbReference>
<dbReference type="InterPro" id="IPR036634">
    <property type="entry name" value="PRD_sf"/>
</dbReference>
<feature type="domain" description="PRD" evidence="2">
    <location>
        <begin position="170"/>
        <end position="283"/>
    </location>
</feature>
<dbReference type="InterPro" id="IPR004341">
    <property type="entry name" value="CAT_RNA-bd_dom"/>
</dbReference>
<dbReference type="EMBL" id="MIJY01000011">
    <property type="protein sequence ID" value="OEG17641.1"/>
    <property type="molecule type" value="Genomic_DNA"/>
</dbReference>
<dbReference type="GO" id="GO:0003723">
    <property type="term" value="F:RNA binding"/>
    <property type="evidence" value="ECO:0007669"/>
    <property type="project" value="InterPro"/>
</dbReference>
<gene>
    <name evidence="3" type="ORF">BCR25_18190</name>
</gene>
<dbReference type="SUPFAM" id="SSF50151">
    <property type="entry name" value="SacY-like RNA-binding domain"/>
    <property type="match status" value="1"/>
</dbReference>
<dbReference type="Gene3D" id="2.30.24.10">
    <property type="entry name" value="CAT RNA-binding domain"/>
    <property type="match status" value="1"/>
</dbReference>
<feature type="domain" description="PRD" evidence="2">
    <location>
        <begin position="65"/>
        <end position="169"/>
    </location>
</feature>
<dbReference type="Proteomes" id="UP000095094">
    <property type="component" value="Unassembled WGS sequence"/>
</dbReference>
<evidence type="ECO:0000313" key="4">
    <source>
        <dbReference type="Proteomes" id="UP000095094"/>
    </source>
</evidence>
<protein>
    <submittedName>
        <fullName evidence="3">Transcription antiterminator BglG</fullName>
    </submittedName>
</protein>